<comment type="catalytic activity">
    <reaction evidence="7">
        <text>[protein]-L-isoaspartate + S-adenosyl-L-methionine = [protein]-L-isoaspartate alpha-methyl ester + S-adenosyl-L-homocysteine</text>
        <dbReference type="Rhea" id="RHEA:12705"/>
        <dbReference type="Rhea" id="RHEA-COMP:12143"/>
        <dbReference type="Rhea" id="RHEA-COMP:12144"/>
        <dbReference type="ChEBI" id="CHEBI:57856"/>
        <dbReference type="ChEBI" id="CHEBI:59789"/>
        <dbReference type="ChEBI" id="CHEBI:90596"/>
        <dbReference type="ChEBI" id="CHEBI:90598"/>
        <dbReference type="EC" id="2.1.1.77"/>
    </reaction>
</comment>
<dbReference type="NCBIfam" id="TIGR00080">
    <property type="entry name" value="pimt"/>
    <property type="match status" value="1"/>
</dbReference>
<dbReference type="AlphaFoldDB" id="A0A2M7G0J3"/>
<sequence length="209" mass="23371">MQNWQTYRAELCSQLKRQGISEPVLRVCSHLPRHLFAPELNLEQAYADRAMPLGHGQTISQPSLVARMTELLELSGQERVLEIGTGSGYQTAFLAYLAREVFTLERISELSYQAAKLLLEQGLRNIHFKIGDGYLGWAEQAPFDRILLTAAPPQLPEALLGQLAEGGLLVGPVGPQYEVQKLLRVRRRAQKLEYESCGDVVFVPMLKGL</sequence>
<dbReference type="Gene3D" id="3.40.50.150">
    <property type="entry name" value="Vaccinia Virus protein VP39"/>
    <property type="match status" value="1"/>
</dbReference>
<evidence type="ECO:0000256" key="7">
    <source>
        <dbReference type="HAMAP-Rule" id="MF_00090"/>
    </source>
</evidence>
<dbReference type="PANTHER" id="PTHR11579:SF0">
    <property type="entry name" value="PROTEIN-L-ISOASPARTATE(D-ASPARTATE) O-METHYLTRANSFERASE"/>
    <property type="match status" value="1"/>
</dbReference>
<evidence type="ECO:0000256" key="6">
    <source>
        <dbReference type="ARBA" id="ARBA00022691"/>
    </source>
</evidence>
<name>A0A2M7G0J3_9BACT</name>
<dbReference type="GO" id="GO:0030091">
    <property type="term" value="P:protein repair"/>
    <property type="evidence" value="ECO:0007669"/>
    <property type="project" value="UniProtKB-UniRule"/>
</dbReference>
<dbReference type="InterPro" id="IPR029063">
    <property type="entry name" value="SAM-dependent_MTases_sf"/>
</dbReference>
<proteinExistence type="inferred from homology"/>
<feature type="active site" evidence="7">
    <location>
        <position position="60"/>
    </location>
</feature>
<keyword evidence="6 7" id="KW-0949">S-adenosyl-L-methionine</keyword>
<evidence type="ECO:0000313" key="8">
    <source>
        <dbReference type="EMBL" id="PIW15156.1"/>
    </source>
</evidence>
<evidence type="ECO:0000256" key="3">
    <source>
        <dbReference type="ARBA" id="ARBA00022490"/>
    </source>
</evidence>
<dbReference type="PROSITE" id="PS01279">
    <property type="entry name" value="PCMT"/>
    <property type="match status" value="1"/>
</dbReference>
<dbReference type="InterPro" id="IPR000682">
    <property type="entry name" value="PCMT"/>
</dbReference>
<dbReference type="GO" id="GO:0032259">
    <property type="term" value="P:methylation"/>
    <property type="evidence" value="ECO:0007669"/>
    <property type="project" value="UniProtKB-KW"/>
</dbReference>
<dbReference type="CDD" id="cd02440">
    <property type="entry name" value="AdoMet_MTases"/>
    <property type="match status" value="1"/>
</dbReference>
<comment type="function">
    <text evidence="7">Catalyzes the methyl esterification of L-isoaspartyl residues in peptides and proteins that result from spontaneous decomposition of normal L-aspartyl and L-asparaginyl residues. It plays a role in the repair and/or degradation of damaged proteins.</text>
</comment>
<protein>
    <recommendedName>
        <fullName evidence="7">Protein-L-isoaspartate O-methyltransferase</fullName>
        <ecNumber evidence="7">2.1.1.77</ecNumber>
    </recommendedName>
    <alternativeName>
        <fullName evidence="7">L-isoaspartyl protein carboxyl methyltransferase</fullName>
    </alternativeName>
    <alternativeName>
        <fullName evidence="7">Protein L-isoaspartyl methyltransferase</fullName>
    </alternativeName>
    <alternativeName>
        <fullName evidence="7">Protein-beta-aspartate methyltransferase</fullName>
        <shortName evidence="7">PIMT</shortName>
    </alternativeName>
</protein>
<dbReference type="EC" id="2.1.1.77" evidence="7"/>
<dbReference type="Proteomes" id="UP000231019">
    <property type="component" value="Unassembled WGS sequence"/>
</dbReference>
<comment type="subcellular location">
    <subcellularLocation>
        <location evidence="1 7">Cytoplasm</location>
    </subcellularLocation>
</comment>
<dbReference type="SUPFAM" id="SSF53335">
    <property type="entry name" value="S-adenosyl-L-methionine-dependent methyltransferases"/>
    <property type="match status" value="1"/>
</dbReference>
<organism evidence="8 9">
    <name type="scientific">bacterium (Candidatus Blackallbacteria) CG17_big_fil_post_rev_8_21_14_2_50_48_46</name>
    <dbReference type="NCBI Taxonomy" id="2014261"/>
    <lineage>
        <taxon>Bacteria</taxon>
        <taxon>Candidatus Blackallbacteria</taxon>
    </lineage>
</organism>
<keyword evidence="3 7" id="KW-0963">Cytoplasm</keyword>
<evidence type="ECO:0000313" key="9">
    <source>
        <dbReference type="Proteomes" id="UP000231019"/>
    </source>
</evidence>
<dbReference type="EMBL" id="PFFQ01000053">
    <property type="protein sequence ID" value="PIW15156.1"/>
    <property type="molecule type" value="Genomic_DNA"/>
</dbReference>
<keyword evidence="5 7" id="KW-0808">Transferase</keyword>
<evidence type="ECO:0000256" key="2">
    <source>
        <dbReference type="ARBA" id="ARBA00005369"/>
    </source>
</evidence>
<comment type="caution">
    <text evidence="8">The sequence shown here is derived from an EMBL/GenBank/DDBJ whole genome shotgun (WGS) entry which is preliminary data.</text>
</comment>
<dbReference type="FunFam" id="3.40.50.150:FF:000010">
    <property type="entry name" value="Protein-L-isoaspartate O-methyltransferase"/>
    <property type="match status" value="1"/>
</dbReference>
<dbReference type="NCBIfam" id="NF001453">
    <property type="entry name" value="PRK00312.1"/>
    <property type="match status" value="1"/>
</dbReference>
<gene>
    <name evidence="7 8" type="primary">pcm</name>
    <name evidence="8" type="ORF">COW36_17170</name>
</gene>
<dbReference type="GO" id="GO:0004719">
    <property type="term" value="F:protein-L-isoaspartate (D-aspartate) O-methyltransferase activity"/>
    <property type="evidence" value="ECO:0007669"/>
    <property type="project" value="UniProtKB-UniRule"/>
</dbReference>
<dbReference type="HAMAP" id="MF_00090">
    <property type="entry name" value="PIMT"/>
    <property type="match status" value="1"/>
</dbReference>
<evidence type="ECO:0000256" key="1">
    <source>
        <dbReference type="ARBA" id="ARBA00004496"/>
    </source>
</evidence>
<evidence type="ECO:0000256" key="5">
    <source>
        <dbReference type="ARBA" id="ARBA00022679"/>
    </source>
</evidence>
<dbReference type="GO" id="GO:0005737">
    <property type="term" value="C:cytoplasm"/>
    <property type="evidence" value="ECO:0007669"/>
    <property type="project" value="UniProtKB-SubCell"/>
</dbReference>
<keyword evidence="4 7" id="KW-0489">Methyltransferase</keyword>
<reference evidence="8 9" key="1">
    <citation type="submission" date="2017-09" db="EMBL/GenBank/DDBJ databases">
        <title>Depth-based differentiation of microbial function through sediment-hosted aquifers and enrichment of novel symbionts in the deep terrestrial subsurface.</title>
        <authorList>
            <person name="Probst A.J."/>
            <person name="Ladd B."/>
            <person name="Jarett J.K."/>
            <person name="Geller-Mcgrath D.E."/>
            <person name="Sieber C.M."/>
            <person name="Emerson J.B."/>
            <person name="Anantharaman K."/>
            <person name="Thomas B.C."/>
            <person name="Malmstrom R."/>
            <person name="Stieglmeier M."/>
            <person name="Klingl A."/>
            <person name="Woyke T."/>
            <person name="Ryan C.M."/>
            <person name="Banfield J.F."/>
        </authorList>
    </citation>
    <scope>NUCLEOTIDE SEQUENCE [LARGE SCALE GENOMIC DNA]</scope>
    <source>
        <strain evidence="8">CG17_big_fil_post_rev_8_21_14_2_50_48_46</strain>
    </source>
</reference>
<dbReference type="PANTHER" id="PTHR11579">
    <property type="entry name" value="PROTEIN-L-ISOASPARTATE O-METHYLTRANSFERASE"/>
    <property type="match status" value="1"/>
</dbReference>
<evidence type="ECO:0000256" key="4">
    <source>
        <dbReference type="ARBA" id="ARBA00022603"/>
    </source>
</evidence>
<comment type="similarity">
    <text evidence="2 7">Belongs to the methyltransferase superfamily. L-isoaspartyl/D-aspartyl protein methyltransferase family.</text>
</comment>
<dbReference type="Pfam" id="PF01135">
    <property type="entry name" value="PCMT"/>
    <property type="match status" value="1"/>
</dbReference>
<accession>A0A2M7G0J3</accession>